<protein>
    <submittedName>
        <fullName evidence="2">Uncharacterized protein</fullName>
    </submittedName>
</protein>
<dbReference type="EMBL" id="MU806139">
    <property type="protein sequence ID" value="KAJ3839245.1"/>
    <property type="molecule type" value="Genomic_DNA"/>
</dbReference>
<dbReference type="AlphaFoldDB" id="A0AA38PAR8"/>
<gene>
    <name evidence="2" type="ORF">F5878DRAFT_617025</name>
</gene>
<evidence type="ECO:0000256" key="1">
    <source>
        <dbReference type="SAM" id="MobiDB-lite"/>
    </source>
</evidence>
<name>A0AA38PAR8_9AGAR</name>
<organism evidence="2 3">
    <name type="scientific">Lentinula raphanica</name>
    <dbReference type="NCBI Taxonomy" id="153919"/>
    <lineage>
        <taxon>Eukaryota</taxon>
        <taxon>Fungi</taxon>
        <taxon>Dikarya</taxon>
        <taxon>Basidiomycota</taxon>
        <taxon>Agaricomycotina</taxon>
        <taxon>Agaricomycetes</taxon>
        <taxon>Agaricomycetidae</taxon>
        <taxon>Agaricales</taxon>
        <taxon>Marasmiineae</taxon>
        <taxon>Omphalotaceae</taxon>
        <taxon>Lentinula</taxon>
    </lineage>
</organism>
<feature type="compositionally biased region" description="Polar residues" evidence="1">
    <location>
        <begin position="96"/>
        <end position="106"/>
    </location>
</feature>
<feature type="region of interest" description="Disordered" evidence="1">
    <location>
        <begin position="89"/>
        <end position="111"/>
    </location>
</feature>
<proteinExistence type="predicted"/>
<dbReference type="Proteomes" id="UP001163846">
    <property type="component" value="Unassembled WGS sequence"/>
</dbReference>
<accession>A0AA38PAR8</accession>
<sequence>MRSPSQRNRKCHKRKPGRRIRSIATTTYTLAKSQCLETTKAAQCSRFYLIQQPEHRCSRHTIQVLLQQLPFFPHDRAFKQLTGFVSPINESDQRRTTGSQTPMLNDSPSSRPSIASISCYTYSVRTHAAVDNVVQNMRSADEKIDHDLPCPNQIFVY</sequence>
<comment type="caution">
    <text evidence="2">The sequence shown here is derived from an EMBL/GenBank/DDBJ whole genome shotgun (WGS) entry which is preliminary data.</text>
</comment>
<reference evidence="2" key="1">
    <citation type="submission" date="2022-08" db="EMBL/GenBank/DDBJ databases">
        <authorList>
            <consortium name="DOE Joint Genome Institute"/>
            <person name="Min B."/>
            <person name="Riley R."/>
            <person name="Sierra-Patev S."/>
            <person name="Naranjo-Ortiz M."/>
            <person name="Looney B."/>
            <person name="Konkel Z."/>
            <person name="Slot J.C."/>
            <person name="Sakamoto Y."/>
            <person name="Steenwyk J.L."/>
            <person name="Rokas A."/>
            <person name="Carro J."/>
            <person name="Camarero S."/>
            <person name="Ferreira P."/>
            <person name="Molpeceres G."/>
            <person name="Ruiz-Duenas F.J."/>
            <person name="Serrano A."/>
            <person name="Henrissat B."/>
            <person name="Drula E."/>
            <person name="Hughes K.W."/>
            <person name="Mata J.L."/>
            <person name="Ishikawa N.K."/>
            <person name="Vargas-Isla R."/>
            <person name="Ushijima S."/>
            <person name="Smith C.A."/>
            <person name="Ahrendt S."/>
            <person name="Andreopoulos W."/>
            <person name="He G."/>
            <person name="Labutti K."/>
            <person name="Lipzen A."/>
            <person name="Ng V."/>
            <person name="Sandor L."/>
            <person name="Barry K."/>
            <person name="Martinez A.T."/>
            <person name="Xiao Y."/>
            <person name="Gibbons J.G."/>
            <person name="Terashima K."/>
            <person name="Hibbett D.S."/>
            <person name="Grigoriev I.V."/>
        </authorList>
    </citation>
    <scope>NUCLEOTIDE SEQUENCE</scope>
    <source>
        <strain evidence="2">TFB9207</strain>
    </source>
</reference>
<evidence type="ECO:0000313" key="2">
    <source>
        <dbReference type="EMBL" id="KAJ3839245.1"/>
    </source>
</evidence>
<keyword evidence="3" id="KW-1185">Reference proteome</keyword>
<evidence type="ECO:0000313" key="3">
    <source>
        <dbReference type="Proteomes" id="UP001163846"/>
    </source>
</evidence>